<evidence type="ECO:0000256" key="3">
    <source>
        <dbReference type="SAM" id="SignalP"/>
    </source>
</evidence>
<dbReference type="EMBL" id="ML994633">
    <property type="protein sequence ID" value="KAF2185518.1"/>
    <property type="molecule type" value="Genomic_DNA"/>
</dbReference>
<feature type="signal peptide" evidence="3">
    <location>
        <begin position="1"/>
        <end position="17"/>
    </location>
</feature>
<sequence length="449" mass="52764">MTSSLLLSLKLFTRDLAAYSDAELDQYLEESGRVVEVEDPENLPENFIQRLRDRTRRISEKEAYRKGLHRQTEAYHALINNGGRPSHPLSLLKDIVKNLGEYREILSFWQDRGKPEDWKVFIIQLSRWEDFRRLQRFARGHRRFAGYRIGGRGIDDEDDWQYLWRRKKEDYSDEQIESFVGRQQPTTNEEGRFPMYVRAVKDRLTKHGFTRTFQLDEDPARQDRLTTWIEYLGYEYWWYDQYALSKRQQQRLDNAWKKLVDAKVLRPFETQEFICSIESGFLERSERERAEEAVESAKSAVMLVEAQSGLDAAEKEYDSIKRRHSLIYEFTERTKNNRILLRWMLQQLPLIELELKQSDTARDDSNGEVDEPREGQDPAVQRRLDAPTSQGGVRQRPSGRPGHNGQNRGLSDRKTSKTTAVIKAGNLLQPLNPSAAALELRKENNDYVL</sequence>
<evidence type="ECO:0000256" key="1">
    <source>
        <dbReference type="SAM" id="Coils"/>
    </source>
</evidence>
<keyword evidence="5" id="KW-1185">Reference proteome</keyword>
<feature type="chain" id="PRO_5025417318" evidence="3">
    <location>
        <begin position="18"/>
        <end position="449"/>
    </location>
</feature>
<keyword evidence="3" id="KW-0732">Signal</keyword>
<dbReference type="AlphaFoldDB" id="A0A6A6E4S8"/>
<protein>
    <submittedName>
        <fullName evidence="4">Uncharacterized protein</fullName>
    </submittedName>
</protein>
<name>A0A6A6E4S8_9PEZI</name>
<proteinExistence type="predicted"/>
<feature type="region of interest" description="Disordered" evidence="2">
    <location>
        <begin position="359"/>
        <end position="415"/>
    </location>
</feature>
<gene>
    <name evidence="4" type="ORF">K469DRAFT_726674</name>
</gene>
<dbReference type="OrthoDB" id="3945206at2759"/>
<reference evidence="4" key="1">
    <citation type="journal article" date="2020" name="Stud. Mycol.">
        <title>101 Dothideomycetes genomes: a test case for predicting lifestyles and emergence of pathogens.</title>
        <authorList>
            <person name="Haridas S."/>
            <person name="Albert R."/>
            <person name="Binder M."/>
            <person name="Bloem J."/>
            <person name="Labutti K."/>
            <person name="Salamov A."/>
            <person name="Andreopoulos B."/>
            <person name="Baker S."/>
            <person name="Barry K."/>
            <person name="Bills G."/>
            <person name="Bluhm B."/>
            <person name="Cannon C."/>
            <person name="Castanera R."/>
            <person name="Culley D."/>
            <person name="Daum C."/>
            <person name="Ezra D."/>
            <person name="Gonzalez J."/>
            <person name="Henrissat B."/>
            <person name="Kuo A."/>
            <person name="Liang C."/>
            <person name="Lipzen A."/>
            <person name="Lutzoni F."/>
            <person name="Magnuson J."/>
            <person name="Mondo S."/>
            <person name="Nolan M."/>
            <person name="Ohm R."/>
            <person name="Pangilinan J."/>
            <person name="Park H.-J."/>
            <person name="Ramirez L."/>
            <person name="Alfaro M."/>
            <person name="Sun H."/>
            <person name="Tritt A."/>
            <person name="Yoshinaga Y."/>
            <person name="Zwiers L.-H."/>
            <person name="Turgeon B."/>
            <person name="Goodwin S."/>
            <person name="Spatafora J."/>
            <person name="Crous P."/>
            <person name="Grigoriev I."/>
        </authorList>
    </citation>
    <scope>NUCLEOTIDE SEQUENCE</scope>
    <source>
        <strain evidence="4">CBS 207.26</strain>
    </source>
</reference>
<dbReference type="Proteomes" id="UP000800200">
    <property type="component" value="Unassembled WGS sequence"/>
</dbReference>
<evidence type="ECO:0000313" key="5">
    <source>
        <dbReference type="Proteomes" id="UP000800200"/>
    </source>
</evidence>
<evidence type="ECO:0000256" key="2">
    <source>
        <dbReference type="SAM" id="MobiDB-lite"/>
    </source>
</evidence>
<evidence type="ECO:0000313" key="4">
    <source>
        <dbReference type="EMBL" id="KAF2185518.1"/>
    </source>
</evidence>
<feature type="coiled-coil region" evidence="1">
    <location>
        <begin position="287"/>
        <end position="323"/>
    </location>
</feature>
<feature type="compositionally biased region" description="Basic and acidic residues" evidence="2">
    <location>
        <begin position="359"/>
        <end position="385"/>
    </location>
</feature>
<organism evidence="4 5">
    <name type="scientific">Zopfia rhizophila CBS 207.26</name>
    <dbReference type="NCBI Taxonomy" id="1314779"/>
    <lineage>
        <taxon>Eukaryota</taxon>
        <taxon>Fungi</taxon>
        <taxon>Dikarya</taxon>
        <taxon>Ascomycota</taxon>
        <taxon>Pezizomycotina</taxon>
        <taxon>Dothideomycetes</taxon>
        <taxon>Dothideomycetes incertae sedis</taxon>
        <taxon>Zopfiaceae</taxon>
        <taxon>Zopfia</taxon>
    </lineage>
</organism>
<accession>A0A6A6E4S8</accession>
<keyword evidence="1" id="KW-0175">Coiled coil</keyword>